<proteinExistence type="predicted"/>
<accession>A0A1D2VF24</accession>
<keyword evidence="2" id="KW-1185">Reference proteome</keyword>
<reference evidence="2" key="1">
    <citation type="submission" date="2016-05" db="EMBL/GenBank/DDBJ databases">
        <title>Comparative genomics of biotechnologically important yeasts.</title>
        <authorList>
            <consortium name="DOE Joint Genome Institute"/>
            <person name="Riley R."/>
            <person name="Haridas S."/>
            <person name="Wolfe K.H."/>
            <person name="Lopes M.R."/>
            <person name="Hittinger C.T."/>
            <person name="Goker M."/>
            <person name="Salamov A."/>
            <person name="Wisecaver J."/>
            <person name="Long T.M."/>
            <person name="Aerts A.L."/>
            <person name="Barry K."/>
            <person name="Choi C."/>
            <person name="Clum A."/>
            <person name="Coughlan A.Y."/>
            <person name="Deshpande S."/>
            <person name="Douglass A.P."/>
            <person name="Hanson S.J."/>
            <person name="Klenk H.-P."/>
            <person name="Labutti K."/>
            <person name="Lapidus A."/>
            <person name="Lindquist E."/>
            <person name="Lipzen A."/>
            <person name="Meier-Kolthoff J.P."/>
            <person name="Ohm R.A."/>
            <person name="Otillar R.P."/>
            <person name="Pangilinan J."/>
            <person name="Peng Y."/>
            <person name="Rokas A."/>
            <person name="Rosa C.A."/>
            <person name="Scheuner C."/>
            <person name="Sibirny A.A."/>
            <person name="Slot J.C."/>
            <person name="Stielow J.B."/>
            <person name="Sun H."/>
            <person name="Kurtzman C.P."/>
            <person name="Blackwell M."/>
            <person name="Grigoriev I.V."/>
            <person name="Jeffries T.W."/>
        </authorList>
    </citation>
    <scope>NUCLEOTIDE SEQUENCE [LARGE SCALE GENOMIC DNA]</scope>
    <source>
        <strain evidence="2">DSM 1968</strain>
    </source>
</reference>
<dbReference type="RefSeq" id="XP_020046516.1">
    <property type="nucleotide sequence ID" value="XM_020191903.1"/>
</dbReference>
<dbReference type="EMBL" id="KV454483">
    <property type="protein sequence ID" value="ODV60209.1"/>
    <property type="molecule type" value="Genomic_DNA"/>
</dbReference>
<name>A0A1D2VF24_9ASCO</name>
<sequence>MNEINNIRKDEAATIIDFIRLEPKVKANRNVFLNAPILSSITTSDTDAVANIPLFLLFPNPQQIINSNTITNEENPQVPPTDLETPINVLNPIVVSASQSSSVVSFTTLLSSTY</sequence>
<organism evidence="1 2">
    <name type="scientific">Ascoidea rubescens DSM 1968</name>
    <dbReference type="NCBI Taxonomy" id="1344418"/>
    <lineage>
        <taxon>Eukaryota</taxon>
        <taxon>Fungi</taxon>
        <taxon>Dikarya</taxon>
        <taxon>Ascomycota</taxon>
        <taxon>Saccharomycotina</taxon>
        <taxon>Saccharomycetes</taxon>
        <taxon>Ascoideaceae</taxon>
        <taxon>Ascoidea</taxon>
    </lineage>
</organism>
<gene>
    <name evidence="1" type="ORF">ASCRUDRAFT_71237</name>
</gene>
<evidence type="ECO:0000313" key="2">
    <source>
        <dbReference type="Proteomes" id="UP000095038"/>
    </source>
</evidence>
<evidence type="ECO:0000313" key="1">
    <source>
        <dbReference type="EMBL" id="ODV60209.1"/>
    </source>
</evidence>
<dbReference type="AlphaFoldDB" id="A0A1D2VF24"/>
<protein>
    <submittedName>
        <fullName evidence="1">Uncharacterized protein</fullName>
    </submittedName>
</protein>
<dbReference type="InParanoid" id="A0A1D2VF24"/>
<dbReference type="Proteomes" id="UP000095038">
    <property type="component" value="Unassembled WGS sequence"/>
</dbReference>
<dbReference type="GeneID" id="30965539"/>